<dbReference type="EMBL" id="JAAAJB010001414">
    <property type="protein sequence ID" value="KAG0248009.1"/>
    <property type="molecule type" value="Genomic_DNA"/>
</dbReference>
<protein>
    <submittedName>
        <fullName evidence="2">Uncharacterized protein</fullName>
    </submittedName>
</protein>
<evidence type="ECO:0000313" key="2">
    <source>
        <dbReference type="EMBL" id="KAG0248009.1"/>
    </source>
</evidence>
<feature type="chain" id="PRO_5040413957" evidence="1">
    <location>
        <begin position="30"/>
        <end position="147"/>
    </location>
</feature>
<name>A0A9P6PM86_9FUNG</name>
<proteinExistence type="predicted"/>
<sequence length="147" mass="16021">TIITSAMRFNTISCLSIVAALLSPSMVQAETAYGQVRTIAGGIRFTSSFYINGLQYRFDGNLSPAVPDLSSRKATLKYESTEQLFATRVFSGTIGIEDFELTLVNGPVISGRLDVPVDRKSSVAGAGRWDISYVAPHFRLQGCQDLY</sequence>
<keyword evidence="3" id="KW-1185">Reference proteome</keyword>
<evidence type="ECO:0000256" key="1">
    <source>
        <dbReference type="SAM" id="SignalP"/>
    </source>
</evidence>
<dbReference type="Proteomes" id="UP000807716">
    <property type="component" value="Unassembled WGS sequence"/>
</dbReference>
<feature type="signal peptide" evidence="1">
    <location>
        <begin position="1"/>
        <end position="29"/>
    </location>
</feature>
<comment type="caution">
    <text evidence="2">The sequence shown here is derived from an EMBL/GenBank/DDBJ whole genome shotgun (WGS) entry which is preliminary data.</text>
</comment>
<dbReference type="OrthoDB" id="2879353at2759"/>
<evidence type="ECO:0000313" key="3">
    <source>
        <dbReference type="Proteomes" id="UP000807716"/>
    </source>
</evidence>
<reference evidence="2" key="1">
    <citation type="journal article" date="2020" name="Fungal Divers.">
        <title>Resolving the Mortierellaceae phylogeny through synthesis of multi-gene phylogenetics and phylogenomics.</title>
        <authorList>
            <person name="Vandepol N."/>
            <person name="Liber J."/>
            <person name="Desiro A."/>
            <person name="Na H."/>
            <person name="Kennedy M."/>
            <person name="Barry K."/>
            <person name="Grigoriev I.V."/>
            <person name="Miller A.N."/>
            <person name="O'Donnell K."/>
            <person name="Stajich J.E."/>
            <person name="Bonito G."/>
        </authorList>
    </citation>
    <scope>NUCLEOTIDE SEQUENCE</scope>
    <source>
        <strain evidence="2">BC1065</strain>
    </source>
</reference>
<keyword evidence="1" id="KW-0732">Signal</keyword>
<accession>A0A9P6PM86</accession>
<feature type="non-terminal residue" evidence="2">
    <location>
        <position position="1"/>
    </location>
</feature>
<gene>
    <name evidence="2" type="ORF">DFQ27_001293</name>
</gene>
<organism evidence="2 3">
    <name type="scientific">Actinomortierella ambigua</name>
    <dbReference type="NCBI Taxonomy" id="1343610"/>
    <lineage>
        <taxon>Eukaryota</taxon>
        <taxon>Fungi</taxon>
        <taxon>Fungi incertae sedis</taxon>
        <taxon>Mucoromycota</taxon>
        <taxon>Mortierellomycotina</taxon>
        <taxon>Mortierellomycetes</taxon>
        <taxon>Mortierellales</taxon>
        <taxon>Mortierellaceae</taxon>
        <taxon>Actinomortierella</taxon>
    </lineage>
</organism>
<dbReference type="AlphaFoldDB" id="A0A9P6PM86"/>